<dbReference type="PANTHER" id="PTHR25465:SF5">
    <property type="entry name" value="E3 UBIQUITIN_ISG15 LIGASE TRIM25-RELATED"/>
    <property type="match status" value="1"/>
</dbReference>
<dbReference type="InterPro" id="IPR013320">
    <property type="entry name" value="ConA-like_dom_sf"/>
</dbReference>
<evidence type="ECO:0008006" key="10">
    <source>
        <dbReference type="Google" id="ProtNLM"/>
    </source>
</evidence>
<dbReference type="GO" id="GO:0008270">
    <property type="term" value="F:zinc ion binding"/>
    <property type="evidence" value="ECO:0007669"/>
    <property type="project" value="UniProtKB-KW"/>
</dbReference>
<dbReference type="SMART" id="SM00184">
    <property type="entry name" value="RING"/>
    <property type="match status" value="1"/>
</dbReference>
<dbReference type="PROSITE" id="PS00518">
    <property type="entry name" value="ZF_RING_1"/>
    <property type="match status" value="1"/>
</dbReference>
<dbReference type="InterPro" id="IPR006574">
    <property type="entry name" value="PRY"/>
</dbReference>
<dbReference type="Proteomes" id="UP000593565">
    <property type="component" value="Unassembled WGS sequence"/>
</dbReference>
<dbReference type="InterPro" id="IPR001841">
    <property type="entry name" value="Znf_RING"/>
</dbReference>
<evidence type="ECO:0000313" key="9">
    <source>
        <dbReference type="Proteomes" id="UP000593565"/>
    </source>
</evidence>
<dbReference type="InterPro" id="IPR043136">
    <property type="entry name" value="B30.2/SPRY_sf"/>
</dbReference>
<dbReference type="InterPro" id="IPR013083">
    <property type="entry name" value="Znf_RING/FYVE/PHD"/>
</dbReference>
<dbReference type="SUPFAM" id="SSF49899">
    <property type="entry name" value="Concanavalin A-like lectins/glucanases"/>
    <property type="match status" value="1"/>
</dbReference>
<dbReference type="PROSITE" id="PS50188">
    <property type="entry name" value="B302_SPRY"/>
    <property type="match status" value="1"/>
</dbReference>
<comment type="caution">
    <text evidence="8">The sequence shown here is derived from an EMBL/GenBank/DDBJ whole genome shotgun (WGS) entry which is preliminary data.</text>
</comment>
<keyword evidence="9" id="KW-1185">Reference proteome</keyword>
<dbReference type="PANTHER" id="PTHR25465">
    <property type="entry name" value="B-BOX DOMAIN CONTAINING"/>
    <property type="match status" value="1"/>
</dbReference>
<evidence type="ECO:0000256" key="1">
    <source>
        <dbReference type="ARBA" id="ARBA00022723"/>
    </source>
</evidence>
<proteinExistence type="predicted"/>
<dbReference type="InterPro" id="IPR058030">
    <property type="entry name" value="TRIM8/14/16/25/29/45/65_CC"/>
</dbReference>
<dbReference type="SUPFAM" id="SSF57850">
    <property type="entry name" value="RING/U-box"/>
    <property type="match status" value="1"/>
</dbReference>
<evidence type="ECO:0000313" key="8">
    <source>
        <dbReference type="EMBL" id="KAF4092158.1"/>
    </source>
</evidence>
<dbReference type="InterPro" id="IPR051051">
    <property type="entry name" value="E3_ubiq-ligase_TRIM/RNF"/>
</dbReference>
<evidence type="ECO:0000256" key="3">
    <source>
        <dbReference type="ARBA" id="ARBA00022833"/>
    </source>
</evidence>
<keyword evidence="1" id="KW-0479">Metal-binding</keyword>
<feature type="coiled-coil region" evidence="5">
    <location>
        <begin position="114"/>
        <end position="141"/>
    </location>
</feature>
<protein>
    <recommendedName>
        <fullName evidence="10">Tripartite motif-containing protein 16-like</fullName>
    </recommendedName>
</protein>
<dbReference type="InterPro" id="IPR001870">
    <property type="entry name" value="B30.2/SPRY"/>
</dbReference>
<feature type="non-terminal residue" evidence="8">
    <location>
        <position position="351"/>
    </location>
</feature>
<gene>
    <name evidence="8" type="ORF">AMELA_G00017680</name>
</gene>
<name>A0A7J6BEH8_AMEME</name>
<keyword evidence="3" id="KW-0862">Zinc</keyword>
<evidence type="ECO:0000256" key="2">
    <source>
        <dbReference type="ARBA" id="ARBA00022771"/>
    </source>
</evidence>
<dbReference type="Gene3D" id="3.30.40.10">
    <property type="entry name" value="Zinc/RING finger domain, C3HC4 (zinc finger)"/>
    <property type="match status" value="1"/>
</dbReference>
<dbReference type="Gene3D" id="2.60.120.920">
    <property type="match status" value="1"/>
</dbReference>
<evidence type="ECO:0000259" key="6">
    <source>
        <dbReference type="PROSITE" id="PS50089"/>
    </source>
</evidence>
<dbReference type="PRINTS" id="PR01407">
    <property type="entry name" value="BUTYPHLNCDUF"/>
</dbReference>
<keyword evidence="5" id="KW-0175">Coiled coil</keyword>
<feature type="domain" description="RING-type" evidence="6">
    <location>
        <begin position="15"/>
        <end position="58"/>
    </location>
</feature>
<sequence>MAEANISVAQDQFICPVCLDLLKDPVTMHCGHCFCKVCINSCWDQENTYGVYRCPKCRATFHPRPDIRTNNMLAIVVEKLKTEFQAAASHCYAGPGDVERGAWRVECEVWSRVWSRAERLREQLEQEIADLQRRVTELEKLKHTHDDLHYLQEIKVLVSGHRSPKFTRPDFQSDLREDSGSITINQHRLFDGVRKSLSALNKRLEEFCLEELIKIPQHVEDLQALLPEPKSRDEFLQYFCDLTLDPNTVHDELILSENNRVVMYSGIKQQYSDHPERFDSYSQVLSKESVRGRCYWEVEWSGDGAFISVSYKDISRKGCDDECCFGNSNQSWSLYCSSSCPLSFNHKRIIT</sequence>
<organism evidence="8 9">
    <name type="scientific">Ameiurus melas</name>
    <name type="common">Black bullhead</name>
    <name type="synonym">Silurus melas</name>
    <dbReference type="NCBI Taxonomy" id="219545"/>
    <lineage>
        <taxon>Eukaryota</taxon>
        <taxon>Metazoa</taxon>
        <taxon>Chordata</taxon>
        <taxon>Craniata</taxon>
        <taxon>Vertebrata</taxon>
        <taxon>Euteleostomi</taxon>
        <taxon>Actinopterygii</taxon>
        <taxon>Neopterygii</taxon>
        <taxon>Teleostei</taxon>
        <taxon>Ostariophysi</taxon>
        <taxon>Siluriformes</taxon>
        <taxon>Ictaluridae</taxon>
        <taxon>Ameiurus</taxon>
    </lineage>
</organism>
<dbReference type="PROSITE" id="PS50089">
    <property type="entry name" value="ZF_RING_2"/>
    <property type="match status" value="1"/>
</dbReference>
<evidence type="ECO:0000256" key="4">
    <source>
        <dbReference type="PROSITE-ProRule" id="PRU00175"/>
    </source>
</evidence>
<dbReference type="InterPro" id="IPR017907">
    <property type="entry name" value="Znf_RING_CS"/>
</dbReference>
<dbReference type="SMART" id="SM00589">
    <property type="entry name" value="PRY"/>
    <property type="match status" value="1"/>
</dbReference>
<accession>A0A7J6BEH8</accession>
<reference evidence="8 9" key="1">
    <citation type="submission" date="2020-02" db="EMBL/GenBank/DDBJ databases">
        <title>A chromosome-scale genome assembly of the black bullhead catfish (Ameiurus melas).</title>
        <authorList>
            <person name="Wen M."/>
            <person name="Zham M."/>
            <person name="Cabau C."/>
            <person name="Klopp C."/>
            <person name="Donnadieu C."/>
            <person name="Roques C."/>
            <person name="Bouchez O."/>
            <person name="Lampietro C."/>
            <person name="Jouanno E."/>
            <person name="Herpin A."/>
            <person name="Louis A."/>
            <person name="Berthelot C."/>
            <person name="Parey E."/>
            <person name="Roest-Crollius H."/>
            <person name="Braasch I."/>
            <person name="Postlethwait J."/>
            <person name="Robinson-Rechavi M."/>
            <person name="Echchiki A."/>
            <person name="Begum T."/>
            <person name="Montfort J."/>
            <person name="Schartl M."/>
            <person name="Bobe J."/>
            <person name="Guiguen Y."/>
        </authorList>
    </citation>
    <scope>NUCLEOTIDE SEQUENCE [LARGE SCALE GENOMIC DNA]</scope>
    <source>
        <strain evidence="8">M_S1</strain>
        <tissue evidence="8">Blood</tissue>
    </source>
</reference>
<dbReference type="Pfam" id="PF13765">
    <property type="entry name" value="PRY"/>
    <property type="match status" value="1"/>
</dbReference>
<evidence type="ECO:0000256" key="5">
    <source>
        <dbReference type="SAM" id="Coils"/>
    </source>
</evidence>
<dbReference type="GO" id="GO:0005737">
    <property type="term" value="C:cytoplasm"/>
    <property type="evidence" value="ECO:0007669"/>
    <property type="project" value="UniProtKB-ARBA"/>
</dbReference>
<dbReference type="EMBL" id="JAAGNN010000002">
    <property type="protein sequence ID" value="KAF4092158.1"/>
    <property type="molecule type" value="Genomic_DNA"/>
</dbReference>
<dbReference type="Pfam" id="PF15227">
    <property type="entry name" value="zf-C3HC4_4"/>
    <property type="match status" value="1"/>
</dbReference>
<evidence type="ECO:0000259" key="7">
    <source>
        <dbReference type="PROSITE" id="PS50188"/>
    </source>
</evidence>
<dbReference type="InterPro" id="IPR003879">
    <property type="entry name" value="Butyrophylin_SPRY"/>
</dbReference>
<dbReference type="AlphaFoldDB" id="A0A7J6BEH8"/>
<keyword evidence="2 4" id="KW-0863">Zinc-finger</keyword>
<feature type="domain" description="B30.2/SPRY" evidence="7">
    <location>
        <begin position="222"/>
        <end position="351"/>
    </location>
</feature>
<dbReference type="Pfam" id="PF25600">
    <property type="entry name" value="TRIM_CC"/>
    <property type="match status" value="1"/>
</dbReference>